<proteinExistence type="predicted"/>
<evidence type="ECO:0000313" key="2">
    <source>
        <dbReference type="Proteomes" id="UP000218334"/>
    </source>
</evidence>
<protein>
    <submittedName>
        <fullName evidence="1">Uncharacterized protein</fullName>
    </submittedName>
</protein>
<gene>
    <name evidence="1" type="ORF">ARMSODRAFT_976432</name>
</gene>
<dbReference type="Proteomes" id="UP000218334">
    <property type="component" value="Unassembled WGS sequence"/>
</dbReference>
<sequence length="151" mass="17572">MDNDQNGVVSMVCQDNARRQDLDGNVDNRRECQWRYESGVARFANGLIRRDQINNGRRLHDIVLRYVFGNPEDSEIWSERKLRDMTENHCQTVKEGHSETSEAKRSVKNIAGIEDEMGRNKKQLEVAVKDQGSNLRFRTQQIRKYIASAFL</sequence>
<organism evidence="1 2">
    <name type="scientific">Armillaria solidipes</name>
    <dbReference type="NCBI Taxonomy" id="1076256"/>
    <lineage>
        <taxon>Eukaryota</taxon>
        <taxon>Fungi</taxon>
        <taxon>Dikarya</taxon>
        <taxon>Basidiomycota</taxon>
        <taxon>Agaricomycotina</taxon>
        <taxon>Agaricomycetes</taxon>
        <taxon>Agaricomycetidae</taxon>
        <taxon>Agaricales</taxon>
        <taxon>Marasmiineae</taxon>
        <taxon>Physalacriaceae</taxon>
        <taxon>Armillaria</taxon>
    </lineage>
</organism>
<name>A0A2H3BKX9_9AGAR</name>
<dbReference type="AlphaFoldDB" id="A0A2H3BKX9"/>
<keyword evidence="2" id="KW-1185">Reference proteome</keyword>
<evidence type="ECO:0000313" key="1">
    <source>
        <dbReference type="EMBL" id="PBK67662.1"/>
    </source>
</evidence>
<accession>A0A2H3BKX9</accession>
<reference evidence="2" key="1">
    <citation type="journal article" date="2017" name="Nat. Ecol. Evol.">
        <title>Genome expansion and lineage-specific genetic innovations in the forest pathogenic fungi Armillaria.</title>
        <authorList>
            <person name="Sipos G."/>
            <person name="Prasanna A.N."/>
            <person name="Walter M.C."/>
            <person name="O'Connor E."/>
            <person name="Balint B."/>
            <person name="Krizsan K."/>
            <person name="Kiss B."/>
            <person name="Hess J."/>
            <person name="Varga T."/>
            <person name="Slot J."/>
            <person name="Riley R."/>
            <person name="Boka B."/>
            <person name="Rigling D."/>
            <person name="Barry K."/>
            <person name="Lee J."/>
            <person name="Mihaltcheva S."/>
            <person name="LaButti K."/>
            <person name="Lipzen A."/>
            <person name="Waldron R."/>
            <person name="Moloney N.M."/>
            <person name="Sperisen C."/>
            <person name="Kredics L."/>
            <person name="Vagvoelgyi C."/>
            <person name="Patrignani A."/>
            <person name="Fitzpatrick D."/>
            <person name="Nagy I."/>
            <person name="Doyle S."/>
            <person name="Anderson J.B."/>
            <person name="Grigoriev I.V."/>
            <person name="Gueldener U."/>
            <person name="Muensterkoetter M."/>
            <person name="Nagy L.G."/>
        </authorList>
    </citation>
    <scope>NUCLEOTIDE SEQUENCE [LARGE SCALE GENOMIC DNA]</scope>
    <source>
        <strain evidence="2">28-4</strain>
    </source>
</reference>
<dbReference type="EMBL" id="KZ293435">
    <property type="protein sequence ID" value="PBK67662.1"/>
    <property type="molecule type" value="Genomic_DNA"/>
</dbReference>